<dbReference type="PANTHER" id="PTHR21340">
    <property type="entry name" value="DIADENOSINE 5,5-P1,P4-TETRAPHOSPHATE PYROPHOSPHOHYDROLASE MUTT"/>
    <property type="match status" value="1"/>
</dbReference>
<evidence type="ECO:0000256" key="2">
    <source>
        <dbReference type="ARBA" id="ARBA00018911"/>
    </source>
</evidence>
<dbReference type="GO" id="GO:0000166">
    <property type="term" value="F:nucleotide binding"/>
    <property type="evidence" value="ECO:0007669"/>
    <property type="project" value="UniProtKB-KW"/>
</dbReference>
<evidence type="ECO:0000256" key="1">
    <source>
        <dbReference type="ARBA" id="ARBA00005582"/>
    </source>
</evidence>
<accession>A0A4V1G509</accession>
<dbReference type="GO" id="GO:0006754">
    <property type="term" value="P:ATP biosynthetic process"/>
    <property type="evidence" value="ECO:0007669"/>
    <property type="project" value="TreeGrafter"/>
</dbReference>
<keyword evidence="4" id="KW-0378">Hydrolase</keyword>
<name>A0A4V1G509_9FIRM</name>
<dbReference type="KEGG" id="ruj:E5Z56_04050"/>
<dbReference type="Gene3D" id="3.90.79.10">
    <property type="entry name" value="Nucleoside Triphosphate Pyrophosphohydrolase"/>
    <property type="match status" value="1"/>
</dbReference>
<proteinExistence type="inferred from homology"/>
<dbReference type="PROSITE" id="PS00893">
    <property type="entry name" value="NUDIX_BOX"/>
    <property type="match status" value="1"/>
</dbReference>
<dbReference type="GO" id="GO:0004081">
    <property type="term" value="F:bis(5'-nucleosyl)-tetraphosphatase (asymmetrical) activity"/>
    <property type="evidence" value="ECO:0007669"/>
    <property type="project" value="TreeGrafter"/>
</dbReference>
<organism evidence="7 8">
    <name type="scientific">Ruminococcus bovis</name>
    <dbReference type="NCBI Taxonomy" id="2564099"/>
    <lineage>
        <taxon>Bacteria</taxon>
        <taxon>Bacillati</taxon>
        <taxon>Bacillota</taxon>
        <taxon>Clostridia</taxon>
        <taxon>Eubacteriales</taxon>
        <taxon>Oscillospiraceae</taxon>
        <taxon>Ruminococcus</taxon>
    </lineage>
</organism>
<dbReference type="PANTHER" id="PTHR21340:SF0">
    <property type="entry name" value="BIS(5'-NUCLEOSYL)-TETRAPHOSPHATASE [ASYMMETRICAL]"/>
    <property type="match status" value="1"/>
</dbReference>
<dbReference type="InterPro" id="IPR000086">
    <property type="entry name" value="NUDIX_hydrolase_dom"/>
</dbReference>
<keyword evidence="8" id="KW-1185">Reference proteome</keyword>
<feature type="domain" description="Nudix hydrolase" evidence="6">
    <location>
        <begin position="102"/>
        <end position="230"/>
    </location>
</feature>
<keyword evidence="3" id="KW-0547">Nucleotide-binding</keyword>
<dbReference type="PROSITE" id="PS51462">
    <property type="entry name" value="NUDIX"/>
    <property type="match status" value="1"/>
</dbReference>
<evidence type="ECO:0000256" key="3">
    <source>
        <dbReference type="ARBA" id="ARBA00022741"/>
    </source>
</evidence>
<evidence type="ECO:0000313" key="7">
    <source>
        <dbReference type="EMBL" id="QCT06583.1"/>
    </source>
</evidence>
<dbReference type="Pfam" id="PF00293">
    <property type="entry name" value="NUDIX"/>
    <property type="match status" value="1"/>
</dbReference>
<dbReference type="InterPro" id="IPR051325">
    <property type="entry name" value="Nudix_hydrolase_domain"/>
</dbReference>
<dbReference type="InterPro" id="IPR015797">
    <property type="entry name" value="NUDIX_hydrolase-like_dom_sf"/>
</dbReference>
<dbReference type="OrthoDB" id="9816289at2"/>
<gene>
    <name evidence="7" type="ORF">E5Z56_04050</name>
</gene>
<dbReference type="Proteomes" id="UP000301475">
    <property type="component" value="Chromosome"/>
</dbReference>
<evidence type="ECO:0000313" key="8">
    <source>
        <dbReference type="Proteomes" id="UP000301475"/>
    </source>
</evidence>
<dbReference type="AlphaFoldDB" id="A0A4V1G509"/>
<sequence length="237" mass="27203">MFFKEVKSVLGRKVSVNLFGQLTDGLYSGYFTDEKGDNVKAFVLSKNEVEFVVSGQVIAIITLKNNEQRAIVAPDREIYYEPQILDIISKSSSVEISNINCLYEKSCGALIFYRNKQGVRILLVKNHNGRYWSFPKGHMELNESEKATAIREIKEETNLDVKIIDGFREVSDYCPFGNIKKRVVFFLAQAFTDDVVDQPEEIDSHIWVDIQQARKNCTYENDLRVIDKAELLINQSK</sequence>
<dbReference type="CDD" id="cd03428">
    <property type="entry name" value="NUDIX_Ap4A_Nudt2"/>
    <property type="match status" value="1"/>
</dbReference>
<evidence type="ECO:0000259" key="6">
    <source>
        <dbReference type="PROSITE" id="PS51462"/>
    </source>
</evidence>
<dbReference type="InterPro" id="IPR003565">
    <property type="entry name" value="Tetra_PHTase"/>
</dbReference>
<dbReference type="InterPro" id="IPR020084">
    <property type="entry name" value="NUDIX_hydrolase_CS"/>
</dbReference>
<dbReference type="SUPFAM" id="SSF55811">
    <property type="entry name" value="Nudix"/>
    <property type="match status" value="1"/>
</dbReference>
<dbReference type="EMBL" id="CP039381">
    <property type="protein sequence ID" value="QCT06583.1"/>
    <property type="molecule type" value="Genomic_DNA"/>
</dbReference>
<reference evidence="7 8" key="1">
    <citation type="submission" date="2019-04" db="EMBL/GenBank/DDBJ databases">
        <authorList>
            <person name="Embree M."/>
            <person name="Gaffney J.R."/>
        </authorList>
    </citation>
    <scope>NUCLEOTIDE SEQUENCE [LARGE SCALE GENOMIC DNA]</scope>
    <source>
        <strain evidence="7 8">JE7A12</strain>
    </source>
</reference>
<protein>
    <recommendedName>
        <fullName evidence="2">Bis(5'-nucleosyl)-tetraphosphatase [asymmetrical]</fullName>
    </recommendedName>
    <alternativeName>
        <fullName evidence="5">Diadenosine 5',5'''-P1,P4-tetraphosphate asymmetrical hydrolase</fullName>
    </alternativeName>
</protein>
<comment type="similarity">
    <text evidence="1">Belongs to the Nudix hydrolase family.</text>
</comment>
<evidence type="ECO:0000256" key="5">
    <source>
        <dbReference type="ARBA" id="ARBA00032644"/>
    </source>
</evidence>
<dbReference type="GO" id="GO:0006167">
    <property type="term" value="P:AMP biosynthetic process"/>
    <property type="evidence" value="ECO:0007669"/>
    <property type="project" value="TreeGrafter"/>
</dbReference>
<evidence type="ECO:0000256" key="4">
    <source>
        <dbReference type="ARBA" id="ARBA00022801"/>
    </source>
</evidence>